<proteinExistence type="predicted"/>
<reference evidence="1 2" key="1">
    <citation type="journal article" date="2020" name="Harmful Algae">
        <title>Molecular and morphological characterization of a novel dihydroanatoxin-a producing Microcoleus species (cyanobacteria) from the Russian River, California, USA.</title>
        <authorList>
            <person name="Conklin K.Y."/>
            <person name="Stancheva R."/>
            <person name="Otten T.G."/>
            <person name="Fadness R."/>
            <person name="Boyer G.L."/>
            <person name="Read B."/>
            <person name="Zhang X."/>
            <person name="Sheath R.G."/>
        </authorList>
    </citation>
    <scope>NUCLEOTIDE SEQUENCE [LARGE SCALE GENOMIC DNA]</scope>
    <source>
        <strain evidence="1 2">PTRS2</strain>
    </source>
</reference>
<dbReference type="EMBL" id="JBBLXS010000079">
    <property type="protein sequence ID" value="MEK0184887.1"/>
    <property type="molecule type" value="Genomic_DNA"/>
</dbReference>
<evidence type="ECO:0000313" key="1">
    <source>
        <dbReference type="EMBL" id="MEK0184887.1"/>
    </source>
</evidence>
<sequence length="78" mass="8948">MQSESSSINVYFADEFKRNLRALSKKYRHIRSDVQPIVEQLQVGELPGNRIPGINDIVFKVRVKNTDIKKGKSAGYRL</sequence>
<organism evidence="1 2">
    <name type="scientific">Microcoleus anatoxicus PTRS2</name>
    <dbReference type="NCBI Taxonomy" id="2705321"/>
    <lineage>
        <taxon>Bacteria</taxon>
        <taxon>Bacillati</taxon>
        <taxon>Cyanobacteriota</taxon>
        <taxon>Cyanophyceae</taxon>
        <taxon>Oscillatoriophycideae</taxon>
        <taxon>Oscillatoriales</taxon>
        <taxon>Microcoleaceae</taxon>
        <taxon>Microcoleus</taxon>
        <taxon>Microcoleus anatoxicus</taxon>
    </lineage>
</organism>
<name>A0ABU8YKK9_9CYAN</name>
<keyword evidence="2" id="KW-1185">Reference proteome</keyword>
<dbReference type="Proteomes" id="UP001384579">
    <property type="component" value="Unassembled WGS sequence"/>
</dbReference>
<accession>A0ABU8YKK9</accession>
<comment type="caution">
    <text evidence="1">The sequence shown here is derived from an EMBL/GenBank/DDBJ whole genome shotgun (WGS) entry which is preliminary data.</text>
</comment>
<protein>
    <submittedName>
        <fullName evidence="1">Type II toxin-antitoxin system RelE/ParE family toxin</fullName>
    </submittedName>
</protein>
<feature type="non-terminal residue" evidence="1">
    <location>
        <position position="78"/>
    </location>
</feature>
<gene>
    <name evidence="1" type="ORF">WMG39_08445</name>
</gene>
<evidence type="ECO:0000313" key="2">
    <source>
        <dbReference type="Proteomes" id="UP001384579"/>
    </source>
</evidence>